<dbReference type="InterPro" id="IPR004991">
    <property type="entry name" value="Aerolysin-like"/>
</dbReference>
<gene>
    <name evidence="3" type="primary">LOC106169416</name>
</gene>
<sequence length="423" mass="46955">MSDLRLLTCGETNSDSKETKIRMHGAKLIEMIEQSYPTSSFTLHGRAWGQAEEGANTKSTQYQGTTEVYFRMPHLREFSNIDKRYFTSNQGLDNGEGRVINRLLTLLVQASGGNGGTPFTYVRLDDGAIMTKLKAWKDDWRIRGVEMWMSDGKSHLVGKRSGSSSEFRLNTGEKLTKLNIQASGETSSGGNHRLGAIWLQTDKGRDWGIFSRWLDEDGRYWPDVGSGIVCGMFGAGGEDVDCLGFAILHPIKQARLVDVTYPNLDMEIVATVPDTVVHQRITNESSVEQTYTVKGTRSVTITRQWSITTGLEYSLQTTVSAGIPEVADVEASSTWKVTASALYGRSTTNTEERTWEWPIKCPPNRKLYATGTMYADSIDTEYKANMQIDLANGNSYKYSVEGIYDGMNARSGSVKIDDLGPCN</sequence>
<dbReference type="Pfam" id="PF01419">
    <property type="entry name" value="Jacalin"/>
    <property type="match status" value="1"/>
</dbReference>
<dbReference type="Pfam" id="PF03318">
    <property type="entry name" value="ETX_MTX2"/>
    <property type="match status" value="1"/>
</dbReference>
<dbReference type="SUPFAM" id="SSF56973">
    <property type="entry name" value="Aerolisin/ETX pore-forming domain"/>
    <property type="match status" value="1"/>
</dbReference>
<dbReference type="GeneID" id="106169416"/>
<dbReference type="PANTHER" id="PTHR34007:SF1">
    <property type="entry name" value="AEROLYSIN-LIKE PROTEIN-RELATED"/>
    <property type="match status" value="1"/>
</dbReference>
<organism evidence="2 3">
    <name type="scientific">Lingula anatina</name>
    <name type="common">Brachiopod</name>
    <name type="synonym">Lingula unguis</name>
    <dbReference type="NCBI Taxonomy" id="7574"/>
    <lineage>
        <taxon>Eukaryota</taxon>
        <taxon>Metazoa</taxon>
        <taxon>Spiralia</taxon>
        <taxon>Lophotrochozoa</taxon>
        <taxon>Brachiopoda</taxon>
        <taxon>Linguliformea</taxon>
        <taxon>Lingulata</taxon>
        <taxon>Lingulida</taxon>
        <taxon>Linguloidea</taxon>
        <taxon>Lingulidae</taxon>
        <taxon>Lingula</taxon>
    </lineage>
</organism>
<dbReference type="PANTHER" id="PTHR34007">
    <property type="entry name" value="AEROLYSIN-LIKE PROTEIN-RELATED"/>
    <property type="match status" value="1"/>
</dbReference>
<dbReference type="Gene3D" id="2.170.15.10">
    <property type="entry name" value="Proaerolysin, chain A, domain 3"/>
    <property type="match status" value="1"/>
</dbReference>
<keyword evidence="2" id="KW-1185">Reference proteome</keyword>
<evidence type="ECO:0000259" key="1">
    <source>
        <dbReference type="Pfam" id="PF01419"/>
    </source>
</evidence>
<reference evidence="3" key="1">
    <citation type="submission" date="2025-08" db="UniProtKB">
        <authorList>
            <consortium name="RefSeq"/>
        </authorList>
    </citation>
    <scope>IDENTIFICATION</scope>
    <source>
        <tissue evidence="3">Gonads</tissue>
    </source>
</reference>
<evidence type="ECO:0000313" key="3">
    <source>
        <dbReference type="RefSeq" id="XP_013404328.1"/>
    </source>
</evidence>
<dbReference type="Proteomes" id="UP000085678">
    <property type="component" value="Unplaced"/>
</dbReference>
<dbReference type="RefSeq" id="XP_013404328.1">
    <property type="nucleotide sequence ID" value="XM_013548874.1"/>
</dbReference>
<dbReference type="InterPro" id="IPR053280">
    <property type="entry name" value="Aerolysin-like_pore-former"/>
</dbReference>
<dbReference type="KEGG" id="lak:106169416"/>
<dbReference type="InParanoid" id="A0A1S3J240"/>
<feature type="domain" description="Jacalin-type lectin" evidence="1">
    <location>
        <begin position="109"/>
        <end position="245"/>
    </location>
</feature>
<dbReference type="Gene3D" id="2.100.10.30">
    <property type="entry name" value="Jacalin-like lectin domain"/>
    <property type="match status" value="1"/>
</dbReference>
<evidence type="ECO:0000313" key="2">
    <source>
        <dbReference type="Proteomes" id="UP000085678"/>
    </source>
</evidence>
<proteinExistence type="predicted"/>
<dbReference type="InterPro" id="IPR001229">
    <property type="entry name" value="Jacalin-like_lectin_dom"/>
</dbReference>
<name>A0A1S3J240_LINAN</name>
<dbReference type="OrthoDB" id="3758675at2759"/>
<dbReference type="AlphaFoldDB" id="A0A1S3J240"/>
<accession>A0A1S3J240</accession>
<dbReference type="InterPro" id="IPR036404">
    <property type="entry name" value="Jacalin-like_lectin_dom_sf"/>
</dbReference>
<protein>
    <submittedName>
        <fullName evidence="3">Aerolysin-like protein</fullName>
    </submittedName>
</protein>